<name>A0ABN8DJ92_9VIBR</name>
<sequence length="64" mass="7354">MLLPILVLSILATKWRRREGMMRRDARVVIVEPRVTIVMTIAKGWNDETCHDSLTVNISITYIG</sequence>
<comment type="caution">
    <text evidence="1">The sequence shown here is derived from an EMBL/GenBank/DDBJ whole genome shotgun (WGS) entry which is preliminary data.</text>
</comment>
<evidence type="ECO:0000313" key="2">
    <source>
        <dbReference type="Proteomes" id="UP000838160"/>
    </source>
</evidence>
<accession>A0ABN8DJ92</accession>
<reference evidence="1" key="1">
    <citation type="submission" date="2021-12" db="EMBL/GenBank/DDBJ databases">
        <authorList>
            <person name="Rodrigo-Torres L."/>
            <person name="Arahal R. D."/>
            <person name="Lucena T."/>
        </authorList>
    </citation>
    <scope>NUCLEOTIDE SEQUENCE</scope>
    <source>
        <strain evidence="1">CECT 8226</strain>
    </source>
</reference>
<gene>
    <name evidence="1" type="ORF">VHP8226_02022</name>
</gene>
<protein>
    <submittedName>
        <fullName evidence="1">Uncharacterized protein</fullName>
    </submittedName>
</protein>
<organism evidence="1 2">
    <name type="scientific">Vibrio hippocampi</name>
    <dbReference type="NCBI Taxonomy" id="654686"/>
    <lineage>
        <taxon>Bacteria</taxon>
        <taxon>Pseudomonadati</taxon>
        <taxon>Pseudomonadota</taxon>
        <taxon>Gammaproteobacteria</taxon>
        <taxon>Vibrionales</taxon>
        <taxon>Vibrionaceae</taxon>
        <taxon>Vibrio</taxon>
    </lineage>
</organism>
<proteinExistence type="predicted"/>
<dbReference type="Proteomes" id="UP000838160">
    <property type="component" value="Unassembled WGS sequence"/>
</dbReference>
<keyword evidence="2" id="KW-1185">Reference proteome</keyword>
<dbReference type="EMBL" id="CAKLCM010000002">
    <property type="protein sequence ID" value="CAH0526652.1"/>
    <property type="molecule type" value="Genomic_DNA"/>
</dbReference>
<evidence type="ECO:0000313" key="1">
    <source>
        <dbReference type="EMBL" id="CAH0526652.1"/>
    </source>
</evidence>